<name>A0A8C8TMB3_PERMB</name>
<dbReference type="InterPro" id="IPR030417">
    <property type="entry name" value="MS4A"/>
</dbReference>
<keyword evidence="4 6" id="KW-1133">Transmembrane helix</keyword>
<keyword evidence="3 6" id="KW-0812">Transmembrane</keyword>
<evidence type="ECO:0000256" key="2">
    <source>
        <dbReference type="ARBA" id="ARBA00009565"/>
    </source>
</evidence>
<gene>
    <name evidence="7" type="primary">LOC102903767</name>
</gene>
<reference evidence="7" key="3">
    <citation type="submission" date="2025-09" db="UniProtKB">
        <authorList>
            <consortium name="Ensembl"/>
        </authorList>
    </citation>
    <scope>IDENTIFICATION</scope>
</reference>
<protein>
    <submittedName>
        <fullName evidence="7">Membrane-spanning 4-domains, subfamily A, member 12</fullName>
    </submittedName>
</protein>
<accession>A0A8C8TMB3</accession>
<dbReference type="Proteomes" id="UP000694547">
    <property type="component" value="Chromosome 1"/>
</dbReference>
<feature type="transmembrane region" description="Helical" evidence="6">
    <location>
        <begin position="198"/>
        <end position="221"/>
    </location>
</feature>
<dbReference type="GeneTree" id="ENSGT00940000162443"/>
<evidence type="ECO:0000256" key="6">
    <source>
        <dbReference type="SAM" id="Phobius"/>
    </source>
</evidence>
<keyword evidence="8" id="KW-1185">Reference proteome</keyword>
<dbReference type="Pfam" id="PF04103">
    <property type="entry name" value="CD20"/>
    <property type="match status" value="1"/>
</dbReference>
<feature type="transmembrane region" description="Helical" evidence="6">
    <location>
        <begin position="86"/>
        <end position="108"/>
    </location>
</feature>
<dbReference type="PANTHER" id="PTHR23320:SF72">
    <property type="entry name" value="MEMBRANE-SPANNING 4-DOMAINS SUBFAMILY A MEMBER 12"/>
    <property type="match status" value="1"/>
</dbReference>
<evidence type="ECO:0000256" key="5">
    <source>
        <dbReference type="ARBA" id="ARBA00023136"/>
    </source>
</evidence>
<reference evidence="7" key="2">
    <citation type="submission" date="2025-08" db="UniProtKB">
        <authorList>
            <consortium name="Ensembl"/>
        </authorList>
    </citation>
    <scope>IDENTIFICATION</scope>
</reference>
<dbReference type="Ensembl" id="ENSPEMT00000022486.2">
    <property type="protein sequence ID" value="ENSPEMP00000018159.1"/>
    <property type="gene ID" value="ENSPEMG00000016846.2"/>
</dbReference>
<organism evidence="7 8">
    <name type="scientific">Peromyscus maniculatus bairdii</name>
    <name type="common">Prairie deer mouse</name>
    <dbReference type="NCBI Taxonomy" id="230844"/>
    <lineage>
        <taxon>Eukaryota</taxon>
        <taxon>Metazoa</taxon>
        <taxon>Chordata</taxon>
        <taxon>Craniata</taxon>
        <taxon>Vertebrata</taxon>
        <taxon>Euteleostomi</taxon>
        <taxon>Mammalia</taxon>
        <taxon>Eutheria</taxon>
        <taxon>Euarchontoglires</taxon>
        <taxon>Glires</taxon>
        <taxon>Rodentia</taxon>
        <taxon>Myomorpha</taxon>
        <taxon>Muroidea</taxon>
        <taxon>Cricetidae</taxon>
        <taxon>Neotominae</taxon>
        <taxon>Peromyscus</taxon>
    </lineage>
</organism>
<keyword evidence="5 6" id="KW-0472">Membrane</keyword>
<feature type="transmembrane region" description="Helical" evidence="6">
    <location>
        <begin position="128"/>
        <end position="147"/>
    </location>
</feature>
<dbReference type="InterPro" id="IPR007237">
    <property type="entry name" value="CD20-like"/>
</dbReference>
<dbReference type="GO" id="GO:0005886">
    <property type="term" value="C:plasma membrane"/>
    <property type="evidence" value="ECO:0007669"/>
    <property type="project" value="TreeGrafter"/>
</dbReference>
<dbReference type="AlphaFoldDB" id="A0A8C8TMB3"/>
<evidence type="ECO:0000256" key="1">
    <source>
        <dbReference type="ARBA" id="ARBA00004141"/>
    </source>
</evidence>
<dbReference type="PANTHER" id="PTHR23320">
    <property type="entry name" value="MEMBRANE-SPANNING 4-DOMAINS SUBFAMILY A MS4A -RELATED"/>
    <property type="match status" value="1"/>
</dbReference>
<evidence type="ECO:0000313" key="7">
    <source>
        <dbReference type="Ensembl" id="ENSPEMP00000018159.1"/>
    </source>
</evidence>
<evidence type="ECO:0000256" key="4">
    <source>
        <dbReference type="ARBA" id="ARBA00022989"/>
    </source>
</evidence>
<proteinExistence type="inferred from homology"/>
<dbReference type="GO" id="GO:0007166">
    <property type="term" value="P:cell surface receptor signaling pathway"/>
    <property type="evidence" value="ECO:0007669"/>
    <property type="project" value="TreeGrafter"/>
</dbReference>
<reference evidence="7 8" key="1">
    <citation type="submission" date="2018-10" db="EMBL/GenBank/DDBJ databases">
        <title>Improved assembly of the deer mouse Peromyscus maniculatus genome.</title>
        <authorList>
            <person name="Lassance J.-M."/>
            <person name="Hoekstra H.E."/>
        </authorList>
    </citation>
    <scope>NUCLEOTIDE SEQUENCE [LARGE SCALE GENOMIC DNA]</scope>
</reference>
<comment type="subcellular location">
    <subcellularLocation>
        <location evidence="1">Membrane</location>
        <topology evidence="1">Multi-pass membrane protein</topology>
    </subcellularLocation>
</comment>
<feature type="transmembrane region" description="Helical" evidence="6">
    <location>
        <begin position="159"/>
        <end position="178"/>
    </location>
</feature>
<comment type="similarity">
    <text evidence="2">Belongs to the MS4A family.</text>
</comment>
<sequence length="262" mass="28012">MTSSQTTTYPGMHVTIPNPYPPTSSMTLHPQQPLGFLNIGNRVQTGQLSFITSPGIFTTSQLGLENVPTVHPAPGITTTNTNFKDAAIALGAVHIIIGLMHIGFGAILGLMSTYVSWTFSSTAFVGGYPFWGGVSFTVSGSLSISAFKKFSPCLVKSTLVMNIISAICAFVGVVLFLWDLNINGYNNQNYVMVLSGKGITGVLAMFSFLEFSIASAMAYFVNQAMLHGNRSVLAVPTVCAANPLMQESFPDPPSYDSYAPRQ</sequence>
<evidence type="ECO:0000256" key="3">
    <source>
        <dbReference type="ARBA" id="ARBA00022692"/>
    </source>
</evidence>
<evidence type="ECO:0000313" key="8">
    <source>
        <dbReference type="Proteomes" id="UP000694547"/>
    </source>
</evidence>